<evidence type="ECO:0000256" key="2">
    <source>
        <dbReference type="ARBA" id="ARBA00022741"/>
    </source>
</evidence>
<comment type="caution">
    <text evidence="6">The sequence shown here is derived from an EMBL/GenBank/DDBJ whole genome shotgun (WGS) entry which is preliminary data.</text>
</comment>
<keyword evidence="4" id="KW-0067">ATP-binding</keyword>
<feature type="domain" description="Maltokinase N-terminal cap" evidence="5">
    <location>
        <begin position="26"/>
        <end position="93"/>
    </location>
</feature>
<dbReference type="RefSeq" id="WP_179666863.1">
    <property type="nucleotide sequence ID" value="NZ_JACCFP010000001.1"/>
</dbReference>
<evidence type="ECO:0000256" key="4">
    <source>
        <dbReference type="ARBA" id="ARBA00022840"/>
    </source>
</evidence>
<dbReference type="InterPro" id="IPR040999">
    <property type="entry name" value="Mak_N_cap"/>
</dbReference>
<gene>
    <name evidence="6" type="ORF">HNR19_000942</name>
</gene>
<dbReference type="AlphaFoldDB" id="A0A853BYX1"/>
<dbReference type="EMBL" id="JACCFP010000001">
    <property type="protein sequence ID" value="NYJ00244.1"/>
    <property type="molecule type" value="Genomic_DNA"/>
</dbReference>
<evidence type="ECO:0000259" key="5">
    <source>
        <dbReference type="Pfam" id="PF18085"/>
    </source>
</evidence>
<organism evidence="6 7">
    <name type="scientific">Nocardioides thalensis</name>
    <dbReference type="NCBI Taxonomy" id="1914755"/>
    <lineage>
        <taxon>Bacteria</taxon>
        <taxon>Bacillati</taxon>
        <taxon>Actinomycetota</taxon>
        <taxon>Actinomycetes</taxon>
        <taxon>Propionibacteriales</taxon>
        <taxon>Nocardioidaceae</taxon>
        <taxon>Nocardioides</taxon>
    </lineage>
</organism>
<keyword evidence="3" id="KW-0418">Kinase</keyword>
<keyword evidence="1" id="KW-0808">Transferase</keyword>
<reference evidence="6 7" key="1">
    <citation type="submission" date="2020-07" db="EMBL/GenBank/DDBJ databases">
        <title>Sequencing the genomes of 1000 actinobacteria strains.</title>
        <authorList>
            <person name="Klenk H.-P."/>
        </authorList>
    </citation>
    <scope>NUCLEOTIDE SEQUENCE [LARGE SCALE GENOMIC DNA]</scope>
    <source>
        <strain evidence="6 7">DSM 103833</strain>
    </source>
</reference>
<name>A0A853BYX1_9ACTN</name>
<accession>A0A853BYX1</accession>
<sequence length="178" mass="18966">MATIYSTATIKPTKTEILEQICGGPVDVLGTYRFDDPDGEVGIEAFVVAKDGATRHVVLTYRGAPLEGAESHLVTTMEHSELGDRWIYDGLADPVAVGCFRRALLREQTQASLELYDGDKQVAVREPSIRLSVLDGEPVDDLASLTIATDLDAAPVDVVGPRLQASWDGGEAVVAGLG</sequence>
<evidence type="ECO:0000313" key="6">
    <source>
        <dbReference type="EMBL" id="NYJ00244.1"/>
    </source>
</evidence>
<keyword evidence="2" id="KW-0547">Nucleotide-binding</keyword>
<dbReference type="GO" id="GO:0016301">
    <property type="term" value="F:kinase activity"/>
    <property type="evidence" value="ECO:0007669"/>
    <property type="project" value="UniProtKB-KW"/>
</dbReference>
<dbReference type="Pfam" id="PF18085">
    <property type="entry name" value="Mak_N_cap"/>
    <property type="match status" value="1"/>
</dbReference>
<dbReference type="GO" id="GO:0005524">
    <property type="term" value="F:ATP binding"/>
    <property type="evidence" value="ECO:0007669"/>
    <property type="project" value="UniProtKB-KW"/>
</dbReference>
<keyword evidence="7" id="KW-1185">Reference proteome</keyword>
<proteinExistence type="predicted"/>
<dbReference type="Proteomes" id="UP000530424">
    <property type="component" value="Unassembled WGS sequence"/>
</dbReference>
<evidence type="ECO:0000256" key="3">
    <source>
        <dbReference type="ARBA" id="ARBA00022777"/>
    </source>
</evidence>
<evidence type="ECO:0000313" key="7">
    <source>
        <dbReference type="Proteomes" id="UP000530424"/>
    </source>
</evidence>
<evidence type="ECO:0000256" key="1">
    <source>
        <dbReference type="ARBA" id="ARBA00022679"/>
    </source>
</evidence>
<protein>
    <recommendedName>
        <fullName evidence="5">Maltokinase N-terminal cap domain-containing protein</fullName>
    </recommendedName>
</protein>